<reference evidence="2" key="1">
    <citation type="submission" date="2016-11" db="EMBL/GenBank/DDBJ databases">
        <title>The genome of Nicotiana attenuata.</title>
        <authorList>
            <person name="Xu S."/>
            <person name="Brockmoeller T."/>
            <person name="Gaquerel E."/>
            <person name="Navarro A."/>
            <person name="Kuhl H."/>
            <person name="Gase K."/>
            <person name="Ling Z."/>
            <person name="Zhou W."/>
            <person name="Kreitzer C."/>
            <person name="Stanke M."/>
            <person name="Tang H."/>
            <person name="Lyons E."/>
            <person name="Pandey P."/>
            <person name="Pandey S.P."/>
            <person name="Timmermann B."/>
            <person name="Baldwin I.T."/>
        </authorList>
    </citation>
    <scope>NUCLEOTIDE SEQUENCE [LARGE SCALE GENOMIC DNA]</scope>
    <source>
        <strain evidence="2">UT</strain>
    </source>
</reference>
<dbReference type="OMA" id="ITWINER"/>
<dbReference type="STRING" id="49451.A0A1J6IM31"/>
<dbReference type="EMBL" id="MJEQ01037188">
    <property type="protein sequence ID" value="OIT01592.1"/>
    <property type="molecule type" value="Genomic_DNA"/>
</dbReference>
<comment type="caution">
    <text evidence="2">The sequence shown here is derived from an EMBL/GenBank/DDBJ whole genome shotgun (WGS) entry which is preliminary data.</text>
</comment>
<dbReference type="Gramene" id="OIT01592">
    <property type="protein sequence ID" value="OIT01592"/>
    <property type="gene ID" value="A4A49_56785"/>
</dbReference>
<dbReference type="Pfam" id="PF00646">
    <property type="entry name" value="F-box"/>
    <property type="match status" value="1"/>
</dbReference>
<dbReference type="AlphaFoldDB" id="A0A1J6IM31"/>
<dbReference type="InterPro" id="IPR001810">
    <property type="entry name" value="F-box_dom"/>
</dbReference>
<dbReference type="PROSITE" id="PS50181">
    <property type="entry name" value="FBOX"/>
    <property type="match status" value="1"/>
</dbReference>
<proteinExistence type="predicted"/>
<evidence type="ECO:0000313" key="3">
    <source>
        <dbReference type="Proteomes" id="UP000187609"/>
    </source>
</evidence>
<evidence type="ECO:0000313" key="2">
    <source>
        <dbReference type="EMBL" id="OIT01592.1"/>
    </source>
</evidence>
<feature type="non-terminal residue" evidence="2">
    <location>
        <position position="1"/>
    </location>
</feature>
<gene>
    <name evidence="2" type="ORF">A4A49_56785</name>
</gene>
<dbReference type="PANTHER" id="PTHR31672">
    <property type="entry name" value="BNACNNG10540D PROTEIN"/>
    <property type="match status" value="1"/>
</dbReference>
<dbReference type="NCBIfam" id="TIGR01640">
    <property type="entry name" value="F_box_assoc_1"/>
    <property type="match status" value="1"/>
</dbReference>
<keyword evidence="3" id="KW-1185">Reference proteome</keyword>
<dbReference type="SMART" id="SM00256">
    <property type="entry name" value="FBOX"/>
    <property type="match status" value="1"/>
</dbReference>
<dbReference type="SUPFAM" id="SSF81383">
    <property type="entry name" value="F-box domain"/>
    <property type="match status" value="1"/>
</dbReference>
<accession>A0A1J6IM31</accession>
<dbReference type="InterPro" id="IPR017451">
    <property type="entry name" value="F-box-assoc_interact_dom"/>
</dbReference>
<dbReference type="InterPro" id="IPR036047">
    <property type="entry name" value="F-box-like_dom_sf"/>
</dbReference>
<dbReference type="CDD" id="cd22157">
    <property type="entry name" value="F-box_AtFBW1-like"/>
    <property type="match status" value="1"/>
</dbReference>
<name>A0A1J6IM31_NICAT</name>
<dbReference type="InterPro" id="IPR050796">
    <property type="entry name" value="SCF_F-box_component"/>
</dbReference>
<dbReference type="Gene3D" id="1.20.1280.50">
    <property type="match status" value="1"/>
</dbReference>
<feature type="non-terminal residue" evidence="2">
    <location>
        <position position="272"/>
    </location>
</feature>
<protein>
    <recommendedName>
        <fullName evidence="1">F-box domain-containing protein</fullName>
    </recommendedName>
</protein>
<evidence type="ECO:0000259" key="1">
    <source>
        <dbReference type="PROSITE" id="PS50181"/>
    </source>
</evidence>
<feature type="domain" description="F-box" evidence="1">
    <location>
        <begin position="12"/>
        <end position="58"/>
    </location>
</feature>
<sequence>KDNKISCSSQREVNLTDLPFDIIINILNRLPFKSLFQTCLICKSWRSLLSTPKITTRINVICDKLYPLLSNSDVSCPSNVIWKFKIPIELHSLDYMLLKPVNGILCICGPLLSHVSYVYLWNPLTKEFKSLPKPSIHLGYVADNFGFGYIVPNTNYYKVVRVLRHERKHDARIEIYSLNHNSWKRVRDSCSNRLDTFPSGDLTVDLEKEVITEVDSRYVKHCGAITWINERDAILLTYPEDDLVLCHSSYGQTYSYRSNLGSSTKFAFVRAL</sequence>
<dbReference type="Proteomes" id="UP000187609">
    <property type="component" value="Unassembled WGS sequence"/>
</dbReference>
<organism evidence="2 3">
    <name type="scientific">Nicotiana attenuata</name>
    <name type="common">Coyote tobacco</name>
    <dbReference type="NCBI Taxonomy" id="49451"/>
    <lineage>
        <taxon>Eukaryota</taxon>
        <taxon>Viridiplantae</taxon>
        <taxon>Streptophyta</taxon>
        <taxon>Embryophyta</taxon>
        <taxon>Tracheophyta</taxon>
        <taxon>Spermatophyta</taxon>
        <taxon>Magnoliopsida</taxon>
        <taxon>eudicotyledons</taxon>
        <taxon>Gunneridae</taxon>
        <taxon>Pentapetalae</taxon>
        <taxon>asterids</taxon>
        <taxon>lamiids</taxon>
        <taxon>Solanales</taxon>
        <taxon>Solanaceae</taxon>
        <taxon>Nicotianoideae</taxon>
        <taxon>Nicotianeae</taxon>
        <taxon>Nicotiana</taxon>
    </lineage>
</organism>
<dbReference type="Pfam" id="PF07734">
    <property type="entry name" value="FBA_1"/>
    <property type="match status" value="1"/>
</dbReference>
<dbReference type="InterPro" id="IPR006527">
    <property type="entry name" value="F-box-assoc_dom_typ1"/>
</dbReference>